<evidence type="ECO:0000259" key="11">
    <source>
        <dbReference type="Pfam" id="PF03372"/>
    </source>
</evidence>
<evidence type="ECO:0000256" key="9">
    <source>
        <dbReference type="RuleBase" id="RU362131"/>
    </source>
</evidence>
<evidence type="ECO:0000256" key="8">
    <source>
        <dbReference type="PIRSR" id="PIRSR604808-3"/>
    </source>
</evidence>
<comment type="catalytic activity">
    <reaction evidence="1">
        <text>Exonucleolytic cleavage in the 3'- to 5'-direction to yield nucleoside 5'-phosphates.</text>
        <dbReference type="EC" id="3.1.11.2"/>
    </reaction>
</comment>
<feature type="compositionally biased region" description="Basic and acidic residues" evidence="10">
    <location>
        <begin position="171"/>
        <end position="187"/>
    </location>
</feature>
<dbReference type="GO" id="GO:0046872">
    <property type="term" value="F:metal ion binding"/>
    <property type="evidence" value="ECO:0007669"/>
    <property type="project" value="UniProtKB-KW"/>
</dbReference>
<gene>
    <name evidence="12" type="ORF">HICCMSTLAB_LOCUS3484</name>
</gene>
<dbReference type="PROSITE" id="PS00728">
    <property type="entry name" value="AP_NUCLEASE_F1_3"/>
    <property type="match status" value="1"/>
</dbReference>
<evidence type="ECO:0000256" key="4">
    <source>
        <dbReference type="ARBA" id="ARBA00022723"/>
    </source>
</evidence>
<organism evidence="12 13">
    <name type="scientific">Cotesia congregata</name>
    <name type="common">Parasitoid wasp</name>
    <name type="synonym">Apanteles congregatus</name>
    <dbReference type="NCBI Taxonomy" id="51543"/>
    <lineage>
        <taxon>Eukaryota</taxon>
        <taxon>Metazoa</taxon>
        <taxon>Ecdysozoa</taxon>
        <taxon>Arthropoda</taxon>
        <taxon>Hexapoda</taxon>
        <taxon>Insecta</taxon>
        <taxon>Pterygota</taxon>
        <taxon>Neoptera</taxon>
        <taxon>Endopterygota</taxon>
        <taxon>Hymenoptera</taxon>
        <taxon>Apocrita</taxon>
        <taxon>Ichneumonoidea</taxon>
        <taxon>Braconidae</taxon>
        <taxon>Microgastrinae</taxon>
        <taxon>Cotesia</taxon>
    </lineage>
</organism>
<comment type="cofactor">
    <cofactor evidence="7 9">
        <name>Mg(2+)</name>
        <dbReference type="ChEBI" id="CHEBI:18420"/>
    </cofactor>
    <cofactor evidence="7 9">
        <name>Mn(2+)</name>
        <dbReference type="ChEBI" id="CHEBI:29035"/>
    </cofactor>
    <text evidence="7 9">Probably binds two magnesium or manganese ions per subunit.</text>
</comment>
<protein>
    <recommendedName>
        <fullName evidence="9">DNA-(apurinic or apyrimidinic site) endonuclease</fullName>
        <ecNumber evidence="9">3.1.-.-</ecNumber>
    </recommendedName>
</protein>
<evidence type="ECO:0000313" key="13">
    <source>
        <dbReference type="Proteomes" id="UP000786811"/>
    </source>
</evidence>
<dbReference type="OrthoDB" id="17335at2759"/>
<feature type="binding site" evidence="7">
    <location>
        <position position="389"/>
    </location>
    <ligand>
        <name>Mg(2+)</name>
        <dbReference type="ChEBI" id="CHEBI:18420"/>
        <label>1</label>
    </ligand>
</feature>
<dbReference type="GO" id="GO:0008081">
    <property type="term" value="F:phosphoric diester hydrolase activity"/>
    <property type="evidence" value="ECO:0007669"/>
    <property type="project" value="TreeGrafter"/>
</dbReference>
<feature type="compositionally biased region" description="Acidic residues" evidence="10">
    <location>
        <begin position="139"/>
        <end position="152"/>
    </location>
</feature>
<keyword evidence="5" id="KW-0378">Hydrolase</keyword>
<feature type="binding site" evidence="7">
    <location>
        <position position="275"/>
    </location>
    <ligand>
        <name>Mg(2+)</name>
        <dbReference type="ChEBI" id="CHEBI:18420"/>
        <label>1</label>
    </ligand>
</feature>
<dbReference type="SUPFAM" id="SSF56219">
    <property type="entry name" value="DNase I-like"/>
    <property type="match status" value="1"/>
</dbReference>
<dbReference type="PANTHER" id="PTHR22748">
    <property type="entry name" value="AP ENDONUCLEASE"/>
    <property type="match status" value="1"/>
</dbReference>
<dbReference type="Pfam" id="PF03372">
    <property type="entry name" value="Exo_endo_phos"/>
    <property type="match status" value="1"/>
</dbReference>
<keyword evidence="9" id="KW-0227">DNA damage</keyword>
<evidence type="ECO:0000256" key="10">
    <source>
        <dbReference type="SAM" id="MobiDB-lite"/>
    </source>
</evidence>
<dbReference type="NCBIfam" id="TIGR00633">
    <property type="entry name" value="xth"/>
    <property type="match status" value="1"/>
</dbReference>
<dbReference type="InterPro" id="IPR004808">
    <property type="entry name" value="AP_endonuc_1"/>
</dbReference>
<feature type="binding site" evidence="7">
    <location>
        <position position="247"/>
    </location>
    <ligand>
        <name>Mg(2+)</name>
        <dbReference type="ChEBI" id="CHEBI:18420"/>
        <label>1</label>
    </ligand>
</feature>
<dbReference type="CDD" id="cd09087">
    <property type="entry name" value="Ape1-like_AP-endo"/>
    <property type="match status" value="1"/>
</dbReference>
<dbReference type="GO" id="GO:0008311">
    <property type="term" value="F:double-stranded DNA 3'-5' DNA exonuclease activity"/>
    <property type="evidence" value="ECO:0007669"/>
    <property type="project" value="UniProtKB-EC"/>
</dbReference>
<comment type="caution">
    <text evidence="12">The sequence shown here is derived from an EMBL/GenBank/DDBJ whole genome shotgun (WGS) entry which is preliminary data.</text>
</comment>
<keyword evidence="12" id="KW-0540">Nuclease</keyword>
<comment type="cofactor">
    <cofactor evidence="2">
        <name>Mn(2+)</name>
        <dbReference type="ChEBI" id="CHEBI:29035"/>
    </cofactor>
</comment>
<feature type="binding site" evidence="7">
    <location>
        <position position="387"/>
    </location>
    <ligand>
        <name>Mg(2+)</name>
        <dbReference type="ChEBI" id="CHEBI:18420"/>
        <label>1</label>
    </ligand>
</feature>
<dbReference type="InterPro" id="IPR036691">
    <property type="entry name" value="Endo/exonu/phosph_ase_sf"/>
</dbReference>
<dbReference type="GO" id="GO:0003677">
    <property type="term" value="F:DNA binding"/>
    <property type="evidence" value="ECO:0007669"/>
    <property type="project" value="InterPro"/>
</dbReference>
<evidence type="ECO:0000313" key="12">
    <source>
        <dbReference type="EMBL" id="CAG5082197.1"/>
    </source>
</evidence>
<dbReference type="InterPro" id="IPR020847">
    <property type="entry name" value="AP_endonuclease_F1_BS"/>
</dbReference>
<dbReference type="Proteomes" id="UP000786811">
    <property type="component" value="Unassembled WGS sequence"/>
</dbReference>
<accession>A0A8J2H7T0</accession>
<evidence type="ECO:0000256" key="5">
    <source>
        <dbReference type="ARBA" id="ARBA00022801"/>
    </source>
</evidence>
<keyword evidence="13" id="KW-1185">Reference proteome</keyword>
<dbReference type="EMBL" id="CAJNRD030001118">
    <property type="protein sequence ID" value="CAG5082197.1"/>
    <property type="molecule type" value="Genomic_DNA"/>
</dbReference>
<evidence type="ECO:0000256" key="1">
    <source>
        <dbReference type="ARBA" id="ARBA00000493"/>
    </source>
</evidence>
<feature type="compositionally biased region" description="Basic and acidic residues" evidence="10">
    <location>
        <begin position="127"/>
        <end position="138"/>
    </location>
</feature>
<feature type="site" description="Important for catalytic activity" evidence="8">
    <location>
        <position position="459"/>
    </location>
</feature>
<dbReference type="InterPro" id="IPR016024">
    <property type="entry name" value="ARM-type_fold"/>
</dbReference>
<feature type="compositionally biased region" description="Basic and acidic residues" evidence="10">
    <location>
        <begin position="1"/>
        <end position="40"/>
    </location>
</feature>
<keyword evidence="6 7" id="KW-0460">Magnesium</keyword>
<dbReference type="EC" id="3.1.-.-" evidence="9"/>
<dbReference type="SUPFAM" id="SSF48371">
    <property type="entry name" value="ARM repeat"/>
    <property type="match status" value="1"/>
</dbReference>
<feature type="domain" description="Endonuclease/exonuclease/phosphatase" evidence="11">
    <location>
        <begin position="244"/>
        <end position="473"/>
    </location>
</feature>
<dbReference type="PROSITE" id="PS00726">
    <property type="entry name" value="AP_NUCLEASE_F1_1"/>
    <property type="match status" value="1"/>
</dbReference>
<dbReference type="GO" id="GO:0005634">
    <property type="term" value="C:nucleus"/>
    <property type="evidence" value="ECO:0007669"/>
    <property type="project" value="TreeGrafter"/>
</dbReference>
<feature type="region of interest" description="Disordered" evidence="10">
    <location>
        <begin position="1"/>
        <end position="219"/>
    </location>
</feature>
<comment type="similarity">
    <text evidence="3 9">Belongs to the DNA repair enzymes AP/ExoA family.</text>
</comment>
<keyword evidence="7" id="KW-0464">Manganese</keyword>
<dbReference type="InterPro" id="IPR005135">
    <property type="entry name" value="Endo/exonuclease/phosphatase"/>
</dbReference>
<evidence type="ECO:0000256" key="6">
    <source>
        <dbReference type="ARBA" id="ARBA00022842"/>
    </source>
</evidence>
<keyword evidence="9" id="KW-0234">DNA repair</keyword>
<dbReference type="NCBIfam" id="TIGR00195">
    <property type="entry name" value="exoDNase_III"/>
    <property type="match status" value="1"/>
</dbReference>
<reference evidence="12" key="1">
    <citation type="submission" date="2021-04" db="EMBL/GenBank/DDBJ databases">
        <authorList>
            <person name="Chebbi M.A.C M."/>
        </authorList>
    </citation>
    <scope>NUCLEOTIDE SEQUENCE</scope>
</reference>
<feature type="site" description="Transition state stabilizer" evidence="8">
    <location>
        <position position="389"/>
    </location>
</feature>
<name>A0A8J2H7T0_COTCN</name>
<dbReference type="InterPro" id="IPR020848">
    <property type="entry name" value="AP_endonuclease_F1_CS"/>
</dbReference>
<evidence type="ECO:0000256" key="2">
    <source>
        <dbReference type="ARBA" id="ARBA00001936"/>
    </source>
</evidence>
<dbReference type="GO" id="GO:0003906">
    <property type="term" value="F:DNA-(apurinic or apyrimidinic site) endonuclease activity"/>
    <property type="evidence" value="ECO:0007669"/>
    <property type="project" value="TreeGrafter"/>
</dbReference>
<dbReference type="AlphaFoldDB" id="A0A8J2H7T0"/>
<dbReference type="PANTHER" id="PTHR22748:SF6">
    <property type="entry name" value="DNA-(APURINIC OR APYRIMIDINIC SITE) ENDONUCLEASE"/>
    <property type="match status" value="1"/>
</dbReference>
<evidence type="ECO:0000256" key="7">
    <source>
        <dbReference type="PIRSR" id="PIRSR604808-2"/>
    </source>
</evidence>
<dbReference type="GO" id="GO:0006284">
    <property type="term" value="P:base-excision repair"/>
    <property type="evidence" value="ECO:0007669"/>
    <property type="project" value="TreeGrafter"/>
</dbReference>
<proteinExistence type="inferred from homology"/>
<dbReference type="PROSITE" id="PS51435">
    <property type="entry name" value="AP_NUCLEASE_F1_4"/>
    <property type="match status" value="1"/>
</dbReference>
<keyword evidence="12" id="KW-0255">Endonuclease</keyword>
<dbReference type="Gene3D" id="3.60.10.10">
    <property type="entry name" value="Endonuclease/exonuclease/phosphatase"/>
    <property type="match status" value="1"/>
</dbReference>
<keyword evidence="4 7" id="KW-0479">Metal-binding</keyword>
<evidence type="ECO:0000256" key="3">
    <source>
        <dbReference type="ARBA" id="ARBA00007092"/>
    </source>
</evidence>
<feature type="compositionally biased region" description="Basic and acidic residues" evidence="10">
    <location>
        <begin position="88"/>
        <end position="118"/>
    </location>
</feature>
<sequence length="748" mass="85611">MSLKTKEEDPAEEKVEVQPKKRAAKKDAKKEEENGGEVEKKSKKGKKKNDEDSEADNENVDQGVKSGKQVEPAEEVEEKQSKTRGRKKKEEADEKEEKEVKSKKGKKDEKPKEDDKKKPPVKRGKKKAEDKEAEAVDEAKEDEDVEMKEEDPETKAVNGDDKKKSKAKPPKKTEDEPKKVEDEDTFKGRSTRTNKKKNETADEEEPAAKKAKTPANKTDTNLDEINFDCDKENAEGKKSNFKVCSWNVSGIRALLKKNGFEYIIKEDADIIALQETKCDLSKLPDDINIPGYKHKFLESTGQSGYSGIAVYSKEEFVSVTEGINDPDLDKEGRMLTIEYPNFYFVNVYVPNAGDKLKTMDKRMKWNTLFEERIKELDSKKPVIICGDLNVAHQEIDLKNPKANIKHAGFTPEERQGMTSLLEAGFVDVFRHFYPDKTDAYTFWSNLGKSREKNTGWRLDYYLVSDRIKDKVCDTVIRDKFEKISVRMISEMEGEDLTDSEQVRATLETYKKLANDFSNHDTILKDKTVLSYLAYVLESPDVEVVETALDILEVLTKNVENYVHLTSTFGIREALESVINKYCIDDPHIAKYGQKVKDDIERMKPPIYNLRSRCRRVIEPKKLKTHVIVLHVSGLLPETRTDLEATLVRVEGLISLVVDVEHQRVTMRTLANVSAKCIAEAIRDNTKNMEARLVTRNKFNQEFLVKLEEEEEEEETQKDGIVSLFSGLKQSASTIYKSTTEFLHSSFYW</sequence>